<gene>
    <name evidence="2" type="ORF">IQ782_20125</name>
</gene>
<proteinExistence type="predicted"/>
<feature type="transmembrane region" description="Helical" evidence="1">
    <location>
        <begin position="70"/>
        <end position="94"/>
    </location>
</feature>
<organism evidence="2 3">
    <name type="scientific">Salipiger mangrovisoli</name>
    <dbReference type="NCBI Taxonomy" id="2865933"/>
    <lineage>
        <taxon>Bacteria</taxon>
        <taxon>Pseudomonadati</taxon>
        <taxon>Pseudomonadota</taxon>
        <taxon>Alphaproteobacteria</taxon>
        <taxon>Rhodobacterales</taxon>
        <taxon>Roseobacteraceae</taxon>
        <taxon>Salipiger</taxon>
    </lineage>
</organism>
<evidence type="ECO:0000256" key="1">
    <source>
        <dbReference type="SAM" id="Phobius"/>
    </source>
</evidence>
<dbReference type="Proteomes" id="UP000607796">
    <property type="component" value="Unassembled WGS sequence"/>
</dbReference>
<accession>A0ABR9X6M6</accession>
<dbReference type="Pfam" id="PF06055">
    <property type="entry name" value="ExoD"/>
    <property type="match status" value="1"/>
</dbReference>
<feature type="transmembrane region" description="Helical" evidence="1">
    <location>
        <begin position="34"/>
        <end position="64"/>
    </location>
</feature>
<comment type="caution">
    <text evidence="2">The sequence shown here is derived from an EMBL/GenBank/DDBJ whole genome shotgun (WGS) entry which is preliminary data.</text>
</comment>
<keyword evidence="1" id="KW-0812">Transmembrane</keyword>
<keyword evidence="1" id="KW-0472">Membrane</keyword>
<keyword evidence="1" id="KW-1133">Transmembrane helix</keyword>
<dbReference type="EMBL" id="JADFFK010000017">
    <property type="protein sequence ID" value="MBE9639166.1"/>
    <property type="molecule type" value="Genomic_DNA"/>
</dbReference>
<protein>
    <submittedName>
        <fullName evidence="2">Exopolysaccharide biosynthesis protein</fullName>
    </submittedName>
</protein>
<dbReference type="RefSeq" id="WP_194136468.1">
    <property type="nucleotide sequence ID" value="NZ_JADFFK010000017.1"/>
</dbReference>
<keyword evidence="3" id="KW-1185">Reference proteome</keyword>
<reference evidence="2 3" key="1">
    <citation type="journal article" date="2021" name="Int. J. Syst. Evol. Microbiol.">
        <title>Salipiger mangrovisoli sp. nov., isolated from mangrove soil and the proposal for the reclassification of Paraphaeobacter pallidus as Salipiger pallidus comb. nov.</title>
        <authorList>
            <person name="Du J."/>
            <person name="Liu Y."/>
            <person name="Pei T."/>
            <person name="Deng M.R."/>
            <person name="Zhu H."/>
        </authorList>
    </citation>
    <scope>NUCLEOTIDE SEQUENCE [LARGE SCALE GENOMIC DNA]</scope>
    <source>
        <strain evidence="2 3">6D45A</strain>
    </source>
</reference>
<evidence type="ECO:0000313" key="3">
    <source>
        <dbReference type="Proteomes" id="UP000607796"/>
    </source>
</evidence>
<sequence length="102" mass="10750">MRWVSPRSARAHLQRGPQTPLTFKQGNARPLGGLLFAISFALFLPLPLSGWFPAISLFVVGVGLVEEDGLVAIAGLIFGTLSIGLTGLMLFWIASGAEAALS</sequence>
<dbReference type="InterPro" id="IPR010331">
    <property type="entry name" value="ExoD"/>
</dbReference>
<evidence type="ECO:0000313" key="2">
    <source>
        <dbReference type="EMBL" id="MBE9639166.1"/>
    </source>
</evidence>
<name>A0ABR9X6M6_9RHOB</name>